<feature type="domain" description="Minor tail T" evidence="1">
    <location>
        <begin position="12"/>
        <end position="85"/>
    </location>
</feature>
<evidence type="ECO:0000313" key="3">
    <source>
        <dbReference type="Proteomes" id="UP000318616"/>
    </source>
</evidence>
<dbReference type="AlphaFoldDB" id="A0A552M426"/>
<proteinExistence type="predicted"/>
<dbReference type="Proteomes" id="UP000318616">
    <property type="component" value="Unassembled WGS sequence"/>
</dbReference>
<dbReference type="EMBL" id="SFAP01000067">
    <property type="protein sequence ID" value="TRV27227.1"/>
    <property type="molecule type" value="Genomic_DNA"/>
</dbReference>
<evidence type="ECO:0000259" key="1">
    <source>
        <dbReference type="Pfam" id="PF06223"/>
    </source>
</evidence>
<evidence type="ECO:0000313" key="2">
    <source>
        <dbReference type="EMBL" id="TRV27227.1"/>
    </source>
</evidence>
<accession>A0A552M426</accession>
<name>A0A552M426_9CHRO</name>
<protein>
    <submittedName>
        <fullName evidence="2">DUF4035 domain-containing protein</fullName>
    </submittedName>
</protein>
<sequence length="92" mass="10657">MTVRELLQKIGSDELTEWMAFYELEPFGEFRADFRGGLIAATFANAHRSPHSRPFTPDDFMPFVKKQTQSDQSQQHIAQFKAMFAHKLKKHG</sequence>
<comment type="caution">
    <text evidence="2">The sequence shown here is derived from an EMBL/GenBank/DDBJ whole genome shotgun (WGS) entry which is preliminary data.</text>
</comment>
<dbReference type="Pfam" id="PF06223">
    <property type="entry name" value="Phage_tail_T"/>
    <property type="match status" value="1"/>
</dbReference>
<dbReference type="InterPro" id="IPR009350">
    <property type="entry name" value="Phage_tail_T"/>
</dbReference>
<organism evidence="2 3">
    <name type="scientific">Microcystis wesenbergii Mw_MB_S_20031200_S109D</name>
    <dbReference type="NCBI Taxonomy" id="2486241"/>
    <lineage>
        <taxon>Bacteria</taxon>
        <taxon>Bacillati</taxon>
        <taxon>Cyanobacteriota</taxon>
        <taxon>Cyanophyceae</taxon>
        <taxon>Oscillatoriophycideae</taxon>
        <taxon>Chroococcales</taxon>
        <taxon>Microcystaceae</taxon>
        <taxon>Microcystis</taxon>
    </lineage>
</organism>
<gene>
    <name evidence="2" type="ORF">EWV88_05050</name>
</gene>
<reference evidence="2 3" key="1">
    <citation type="submission" date="2019-01" db="EMBL/GenBank/DDBJ databases">
        <title>Coherence of Microcystis species and biogeography revealed through population genomics.</title>
        <authorList>
            <person name="Perez-Carrascal O.M."/>
            <person name="Terrat Y."/>
            <person name="Giani A."/>
            <person name="Fortin N."/>
            <person name="Tromas N."/>
            <person name="Shapiro B.J."/>
        </authorList>
    </citation>
    <scope>NUCLEOTIDE SEQUENCE [LARGE SCALE GENOMIC DNA]</scope>
    <source>
        <strain evidence="2">Mw_MB_S_20031200_S109D</strain>
    </source>
</reference>